<dbReference type="SUPFAM" id="SSF53448">
    <property type="entry name" value="Nucleotide-diphospho-sugar transferases"/>
    <property type="match status" value="1"/>
</dbReference>
<dbReference type="AlphaFoldDB" id="A0A4R1QPA1"/>
<dbReference type="Pfam" id="PF00535">
    <property type="entry name" value="Glycos_transf_2"/>
    <property type="match status" value="1"/>
</dbReference>
<comment type="caution">
    <text evidence="4">The sequence shown here is derived from an EMBL/GenBank/DDBJ whole genome shotgun (WGS) entry which is preliminary data.</text>
</comment>
<dbReference type="InterPro" id="IPR001173">
    <property type="entry name" value="Glyco_trans_2-like"/>
</dbReference>
<dbReference type="PANTHER" id="PTHR22916">
    <property type="entry name" value="GLYCOSYLTRANSFERASE"/>
    <property type="match status" value="1"/>
</dbReference>
<gene>
    <name evidence="4" type="ORF">EDD77_12053</name>
</gene>
<dbReference type="RefSeq" id="WP_058963250.1">
    <property type="nucleotide sequence ID" value="NZ_CABKVM010000013.1"/>
</dbReference>
<dbReference type="PANTHER" id="PTHR22916:SF51">
    <property type="entry name" value="GLYCOSYLTRANSFERASE EPSH-RELATED"/>
    <property type="match status" value="1"/>
</dbReference>
<organism evidence="4 5">
    <name type="scientific">Allofournierella massiliensis</name>
    <dbReference type="NCBI Taxonomy" id="1650663"/>
    <lineage>
        <taxon>Bacteria</taxon>
        <taxon>Bacillati</taxon>
        <taxon>Bacillota</taxon>
        <taxon>Clostridia</taxon>
        <taxon>Eubacteriales</taxon>
        <taxon>Oscillospiraceae</taxon>
        <taxon>Allofournierella</taxon>
    </lineage>
</organism>
<dbReference type="EMBL" id="SLUM01000020">
    <property type="protein sequence ID" value="TCL54721.1"/>
    <property type="molecule type" value="Genomic_DNA"/>
</dbReference>
<feature type="domain" description="Glycosyltransferase 2-like" evidence="3">
    <location>
        <begin position="7"/>
        <end position="122"/>
    </location>
</feature>
<evidence type="ECO:0000256" key="1">
    <source>
        <dbReference type="ARBA" id="ARBA00022676"/>
    </source>
</evidence>
<dbReference type="Proteomes" id="UP000295184">
    <property type="component" value="Unassembled WGS sequence"/>
</dbReference>
<protein>
    <submittedName>
        <fullName evidence="4">Glycosyl transferase family 2</fullName>
    </submittedName>
</protein>
<evidence type="ECO:0000313" key="5">
    <source>
        <dbReference type="Proteomes" id="UP000295184"/>
    </source>
</evidence>
<dbReference type="STRING" id="1650663.GCA_001486665_00760"/>
<keyword evidence="2 4" id="KW-0808">Transferase</keyword>
<sequence>MNQPSFSVIVPVYRAEATLEKCANSILRQAPADLELILVDDGSPDGSGALCDRLAEQDSRVRVIHQKNAGASAARNAGLDAASGRYLQFVDADDWVLPGLYEAALPILEQGADVLFFGVENVGYIPEPPLPDAAFESLAALAGEFERYLVTTGQFAAPYNKIYKAHVIGPVRFDPALKINEDLLFNLLALQRCGPVRFVPTNYYACDHTGEGSLSRSLRADLLDAEQATRAALLQFAAHYGLNEAQAAALAAARQGNVAVAQMSVLMSRKGPLSLWGYRRAFARMLALPDARKALAAWLAADSNRLMALPYRICVGLRLAFPMALWCWLRCSTSHAL</sequence>
<keyword evidence="1" id="KW-0328">Glycosyltransferase</keyword>
<name>A0A4R1QPA1_9FIRM</name>
<dbReference type="GO" id="GO:0016757">
    <property type="term" value="F:glycosyltransferase activity"/>
    <property type="evidence" value="ECO:0007669"/>
    <property type="project" value="UniProtKB-KW"/>
</dbReference>
<evidence type="ECO:0000313" key="4">
    <source>
        <dbReference type="EMBL" id="TCL54721.1"/>
    </source>
</evidence>
<dbReference type="Gene3D" id="3.90.550.10">
    <property type="entry name" value="Spore Coat Polysaccharide Biosynthesis Protein SpsA, Chain A"/>
    <property type="match status" value="1"/>
</dbReference>
<evidence type="ECO:0000259" key="3">
    <source>
        <dbReference type="Pfam" id="PF00535"/>
    </source>
</evidence>
<reference evidence="4 5" key="1">
    <citation type="submission" date="2019-03" db="EMBL/GenBank/DDBJ databases">
        <title>Genomic Encyclopedia of Type Strains, Phase IV (KMG-IV): sequencing the most valuable type-strain genomes for metagenomic binning, comparative biology and taxonomic classification.</title>
        <authorList>
            <person name="Goeker M."/>
        </authorList>
    </citation>
    <scope>NUCLEOTIDE SEQUENCE [LARGE SCALE GENOMIC DNA]</scope>
    <source>
        <strain evidence="4 5">DSM 100451</strain>
    </source>
</reference>
<evidence type="ECO:0000256" key="2">
    <source>
        <dbReference type="ARBA" id="ARBA00022679"/>
    </source>
</evidence>
<accession>A0A4R1QPA1</accession>
<dbReference type="CDD" id="cd00761">
    <property type="entry name" value="Glyco_tranf_GTA_type"/>
    <property type="match status" value="1"/>
</dbReference>
<proteinExistence type="predicted"/>
<dbReference type="InterPro" id="IPR029044">
    <property type="entry name" value="Nucleotide-diphossugar_trans"/>
</dbReference>